<proteinExistence type="predicted"/>
<protein>
    <submittedName>
        <fullName evidence="2">Uncharacterized protein</fullName>
    </submittedName>
</protein>
<organism evidence="2 3">
    <name type="scientific">Ceraceosorus bombacis</name>
    <dbReference type="NCBI Taxonomy" id="401625"/>
    <lineage>
        <taxon>Eukaryota</taxon>
        <taxon>Fungi</taxon>
        <taxon>Dikarya</taxon>
        <taxon>Basidiomycota</taxon>
        <taxon>Ustilaginomycotina</taxon>
        <taxon>Exobasidiomycetes</taxon>
        <taxon>Ceraceosorales</taxon>
        <taxon>Ceraceosoraceae</taxon>
        <taxon>Ceraceosorus</taxon>
    </lineage>
</organism>
<feature type="region of interest" description="Disordered" evidence="1">
    <location>
        <begin position="1"/>
        <end position="91"/>
    </location>
</feature>
<evidence type="ECO:0000313" key="2">
    <source>
        <dbReference type="EMBL" id="CEH12568.1"/>
    </source>
</evidence>
<reference evidence="3" key="1">
    <citation type="submission" date="2014-09" db="EMBL/GenBank/DDBJ databases">
        <authorList>
            <person name="Sharma Rahul"/>
            <person name="Thines Marco"/>
        </authorList>
    </citation>
    <scope>NUCLEOTIDE SEQUENCE [LARGE SCALE GENOMIC DNA]</scope>
</reference>
<feature type="compositionally biased region" description="Polar residues" evidence="1">
    <location>
        <begin position="1"/>
        <end position="12"/>
    </location>
</feature>
<evidence type="ECO:0000313" key="3">
    <source>
        <dbReference type="Proteomes" id="UP000054845"/>
    </source>
</evidence>
<accession>A0A0P1BAC1</accession>
<dbReference type="Proteomes" id="UP000054845">
    <property type="component" value="Unassembled WGS sequence"/>
</dbReference>
<name>A0A0P1BAC1_9BASI</name>
<dbReference type="EMBL" id="CCYA01000162">
    <property type="protein sequence ID" value="CEH12568.1"/>
    <property type="molecule type" value="Genomic_DNA"/>
</dbReference>
<dbReference type="AlphaFoldDB" id="A0A0P1BAC1"/>
<sequence length="91" mass="9774">MSSNEPVGQENNMVEPDQAGQAEARELSDEDADVSIAGESQEEEDSERQSGHQDSEGAQESPMLPGYTPLDAEQAFQLAPSTIDAPHQYPA</sequence>
<keyword evidence="3" id="KW-1185">Reference proteome</keyword>
<evidence type="ECO:0000256" key="1">
    <source>
        <dbReference type="SAM" id="MobiDB-lite"/>
    </source>
</evidence>